<reference evidence="1 2" key="2">
    <citation type="journal article" date="2022" name="Mol. Ecol. Resour.">
        <title>The genomes of chicory, endive, great burdock and yacon provide insights into Asteraceae paleo-polyploidization history and plant inulin production.</title>
        <authorList>
            <person name="Fan W."/>
            <person name="Wang S."/>
            <person name="Wang H."/>
            <person name="Wang A."/>
            <person name="Jiang F."/>
            <person name="Liu H."/>
            <person name="Zhao H."/>
            <person name="Xu D."/>
            <person name="Zhang Y."/>
        </authorList>
    </citation>
    <scope>NUCLEOTIDE SEQUENCE [LARGE SCALE GENOMIC DNA]</scope>
    <source>
        <strain evidence="2">cv. Yunnan</strain>
        <tissue evidence="1">Leaves</tissue>
    </source>
</reference>
<accession>A0ACB9HWT9</accession>
<sequence>MRSSLPVPPTSGGVDYHYIRLPEGLPDDVLDTFPTFLYSQTVMPETETDHTHPNSFPPLTLNKLYPQSFFVTLDHKISDLQPLLPYLLLRFAKPQNPTKTPVLLDLYSGSSDGEGNDVSSVASRKILPASSMTWVRNLLRYIGSGAGLGSETLMGIVNHFHQIFIQRVFVIHVCVFCSELVIV</sequence>
<proteinExistence type="predicted"/>
<evidence type="ECO:0000313" key="2">
    <source>
        <dbReference type="Proteomes" id="UP001056120"/>
    </source>
</evidence>
<name>A0ACB9HWT9_9ASTR</name>
<evidence type="ECO:0000313" key="1">
    <source>
        <dbReference type="EMBL" id="KAI3799595.1"/>
    </source>
</evidence>
<dbReference type="Proteomes" id="UP001056120">
    <property type="component" value="Linkage Group LG11"/>
</dbReference>
<gene>
    <name evidence="1" type="ORF">L1987_34894</name>
</gene>
<protein>
    <submittedName>
        <fullName evidence="1">Uncharacterized protein</fullName>
    </submittedName>
</protein>
<keyword evidence="2" id="KW-1185">Reference proteome</keyword>
<comment type="caution">
    <text evidence="1">The sequence shown here is derived from an EMBL/GenBank/DDBJ whole genome shotgun (WGS) entry which is preliminary data.</text>
</comment>
<reference evidence="2" key="1">
    <citation type="journal article" date="2022" name="Mol. Ecol. Resour.">
        <title>The genomes of chicory, endive, great burdock and yacon provide insights into Asteraceae palaeo-polyploidization history and plant inulin production.</title>
        <authorList>
            <person name="Fan W."/>
            <person name="Wang S."/>
            <person name="Wang H."/>
            <person name="Wang A."/>
            <person name="Jiang F."/>
            <person name="Liu H."/>
            <person name="Zhao H."/>
            <person name="Xu D."/>
            <person name="Zhang Y."/>
        </authorList>
    </citation>
    <scope>NUCLEOTIDE SEQUENCE [LARGE SCALE GENOMIC DNA]</scope>
    <source>
        <strain evidence="2">cv. Yunnan</strain>
    </source>
</reference>
<dbReference type="EMBL" id="CM042028">
    <property type="protein sequence ID" value="KAI3799595.1"/>
    <property type="molecule type" value="Genomic_DNA"/>
</dbReference>
<organism evidence="1 2">
    <name type="scientific">Smallanthus sonchifolius</name>
    <dbReference type="NCBI Taxonomy" id="185202"/>
    <lineage>
        <taxon>Eukaryota</taxon>
        <taxon>Viridiplantae</taxon>
        <taxon>Streptophyta</taxon>
        <taxon>Embryophyta</taxon>
        <taxon>Tracheophyta</taxon>
        <taxon>Spermatophyta</taxon>
        <taxon>Magnoliopsida</taxon>
        <taxon>eudicotyledons</taxon>
        <taxon>Gunneridae</taxon>
        <taxon>Pentapetalae</taxon>
        <taxon>asterids</taxon>
        <taxon>campanulids</taxon>
        <taxon>Asterales</taxon>
        <taxon>Asteraceae</taxon>
        <taxon>Asteroideae</taxon>
        <taxon>Heliantheae alliance</taxon>
        <taxon>Millerieae</taxon>
        <taxon>Smallanthus</taxon>
    </lineage>
</organism>